<accession>A0A1G4AXR7</accession>
<keyword evidence="5" id="KW-0862">Zinc</keyword>
<evidence type="ECO:0000256" key="5">
    <source>
        <dbReference type="ARBA" id="ARBA00022833"/>
    </source>
</evidence>
<evidence type="ECO:0000256" key="6">
    <source>
        <dbReference type="ARBA" id="ARBA00023242"/>
    </source>
</evidence>
<evidence type="ECO:0000256" key="3">
    <source>
        <dbReference type="ARBA" id="ARBA00022737"/>
    </source>
</evidence>
<gene>
    <name evidence="10" type="ORF">CORC01_10815</name>
</gene>
<feature type="domain" description="C2H2-type" evidence="9">
    <location>
        <begin position="83"/>
        <end position="101"/>
    </location>
</feature>
<keyword evidence="3" id="KW-0677">Repeat</keyword>
<dbReference type="STRING" id="1209926.A0A1G4AXR7"/>
<keyword evidence="2" id="KW-0479">Metal-binding</keyword>
<dbReference type="EMBL" id="MJBS01000110">
    <property type="protein sequence ID" value="OHE93916.1"/>
    <property type="molecule type" value="Genomic_DNA"/>
</dbReference>
<dbReference type="GO" id="GO:0008270">
    <property type="term" value="F:zinc ion binding"/>
    <property type="evidence" value="ECO:0007669"/>
    <property type="project" value="UniProtKB-KW"/>
</dbReference>
<dbReference type="RefSeq" id="XP_022471080.1">
    <property type="nucleotide sequence ID" value="XM_022622442.1"/>
</dbReference>
<feature type="compositionally biased region" description="Low complexity" evidence="8">
    <location>
        <begin position="55"/>
        <end position="70"/>
    </location>
</feature>
<dbReference type="SUPFAM" id="SSF57667">
    <property type="entry name" value="beta-beta-alpha zinc fingers"/>
    <property type="match status" value="1"/>
</dbReference>
<feature type="domain" description="C2H2-type" evidence="9">
    <location>
        <begin position="108"/>
        <end position="138"/>
    </location>
</feature>
<dbReference type="OrthoDB" id="9439903at2759"/>
<feature type="region of interest" description="Disordered" evidence="8">
    <location>
        <begin position="132"/>
        <end position="174"/>
    </location>
</feature>
<evidence type="ECO:0000256" key="8">
    <source>
        <dbReference type="SAM" id="MobiDB-lite"/>
    </source>
</evidence>
<feature type="region of interest" description="Disordered" evidence="8">
    <location>
        <begin position="43"/>
        <end position="80"/>
    </location>
</feature>
<reference evidence="10 11" key="1">
    <citation type="submission" date="2016-09" db="EMBL/GenBank/DDBJ databases">
        <authorList>
            <person name="Capua I."/>
            <person name="De Benedictis P."/>
            <person name="Joannis T."/>
            <person name="Lombin L.H."/>
            <person name="Cattoli G."/>
        </authorList>
    </citation>
    <scope>NUCLEOTIDE SEQUENCE [LARGE SCALE GENOMIC DNA]</scope>
    <source>
        <strain evidence="10 11">IMI 309357</strain>
    </source>
</reference>
<evidence type="ECO:0000259" key="9">
    <source>
        <dbReference type="PROSITE" id="PS50157"/>
    </source>
</evidence>
<dbReference type="PANTHER" id="PTHR40626:SF12">
    <property type="entry name" value="RFEC"/>
    <property type="match status" value="1"/>
</dbReference>
<evidence type="ECO:0000313" key="11">
    <source>
        <dbReference type="Proteomes" id="UP000176998"/>
    </source>
</evidence>
<dbReference type="GO" id="GO:0005634">
    <property type="term" value="C:nucleus"/>
    <property type="evidence" value="ECO:0007669"/>
    <property type="project" value="UniProtKB-SubCell"/>
</dbReference>
<comment type="subcellular location">
    <subcellularLocation>
        <location evidence="1">Nucleus</location>
    </subcellularLocation>
</comment>
<dbReference type="AlphaFoldDB" id="A0A1G4AXR7"/>
<keyword evidence="11" id="KW-1185">Reference proteome</keyword>
<keyword evidence="4 7" id="KW-0863">Zinc-finger</keyword>
<dbReference type="PROSITE" id="PS50157">
    <property type="entry name" value="ZINC_FINGER_C2H2_2"/>
    <property type="match status" value="2"/>
</dbReference>
<sequence>MGQNPLPLQAYCTQFWLSQPIAPAPYGPGGVLPGGMGDANQPTRVVGSRGRRGIRPSAPGRPAATPAGAGNTKSPVKGADGRFRCPQCPKTFLHESGVRRHDTGDRPYRCVLCGDTFSRSDILKEHFQKCSIRRGNPTGASHLSDPRARVKKAGAQNAAAGQDGDLNHPNANTPADDMAQPFGMMPVSDGMNNLGGSNSNQQSGLGRSQISRLTQIATISEPNTDAESMERPPSHQNQLDSLFFSTWDVPSSIHDPFSHLSNQILNFVYPPGFPIDDESTGLNQFSAENVRQFLGNFTYSHDYNPILYTTTIMEAYTGLLVGMCCMGAYYSRRVSLDHMRDMMILLRSALARDVLLATSGKQQSGNADAGASSNGHWGFEKVEALRLLQILQLRLGS</sequence>
<protein>
    <recommendedName>
        <fullName evidence="9">C2H2-type domain-containing protein</fullName>
    </recommendedName>
</protein>
<organism evidence="10 11">
    <name type="scientific">Colletotrichum orchidophilum</name>
    <dbReference type="NCBI Taxonomy" id="1209926"/>
    <lineage>
        <taxon>Eukaryota</taxon>
        <taxon>Fungi</taxon>
        <taxon>Dikarya</taxon>
        <taxon>Ascomycota</taxon>
        <taxon>Pezizomycotina</taxon>
        <taxon>Sordariomycetes</taxon>
        <taxon>Hypocreomycetidae</taxon>
        <taxon>Glomerellales</taxon>
        <taxon>Glomerellaceae</taxon>
        <taxon>Colletotrichum</taxon>
    </lineage>
</organism>
<dbReference type="InterPro" id="IPR051059">
    <property type="entry name" value="VerF-like"/>
</dbReference>
<evidence type="ECO:0000256" key="7">
    <source>
        <dbReference type="PROSITE-ProRule" id="PRU00042"/>
    </source>
</evidence>
<dbReference type="Proteomes" id="UP000176998">
    <property type="component" value="Unassembled WGS sequence"/>
</dbReference>
<dbReference type="GO" id="GO:0000978">
    <property type="term" value="F:RNA polymerase II cis-regulatory region sequence-specific DNA binding"/>
    <property type="evidence" value="ECO:0007669"/>
    <property type="project" value="InterPro"/>
</dbReference>
<dbReference type="InterPro" id="IPR013087">
    <property type="entry name" value="Znf_C2H2_type"/>
</dbReference>
<comment type="caution">
    <text evidence="10">The sequence shown here is derived from an EMBL/GenBank/DDBJ whole genome shotgun (WGS) entry which is preliminary data.</text>
</comment>
<dbReference type="InterPro" id="IPR036236">
    <property type="entry name" value="Znf_C2H2_sf"/>
</dbReference>
<dbReference type="GO" id="GO:0000981">
    <property type="term" value="F:DNA-binding transcription factor activity, RNA polymerase II-specific"/>
    <property type="evidence" value="ECO:0007669"/>
    <property type="project" value="InterPro"/>
</dbReference>
<proteinExistence type="predicted"/>
<keyword evidence="6" id="KW-0539">Nucleus</keyword>
<name>A0A1G4AXR7_9PEZI</name>
<evidence type="ECO:0000256" key="1">
    <source>
        <dbReference type="ARBA" id="ARBA00004123"/>
    </source>
</evidence>
<dbReference type="PANTHER" id="PTHR40626">
    <property type="entry name" value="MIP31509P"/>
    <property type="match status" value="1"/>
</dbReference>
<feature type="compositionally biased region" description="Low complexity" evidence="8">
    <location>
        <begin position="153"/>
        <end position="164"/>
    </location>
</feature>
<dbReference type="GO" id="GO:0000785">
    <property type="term" value="C:chromatin"/>
    <property type="evidence" value="ECO:0007669"/>
    <property type="project" value="TreeGrafter"/>
</dbReference>
<dbReference type="GeneID" id="34563952"/>
<evidence type="ECO:0000313" key="10">
    <source>
        <dbReference type="EMBL" id="OHE93916.1"/>
    </source>
</evidence>
<evidence type="ECO:0000256" key="2">
    <source>
        <dbReference type="ARBA" id="ARBA00022723"/>
    </source>
</evidence>
<evidence type="ECO:0000256" key="4">
    <source>
        <dbReference type="ARBA" id="ARBA00022771"/>
    </source>
</evidence>
<dbReference type="Gene3D" id="3.30.160.60">
    <property type="entry name" value="Classic Zinc Finger"/>
    <property type="match status" value="1"/>
</dbReference>